<feature type="region of interest" description="Disordered" evidence="1">
    <location>
        <begin position="86"/>
        <end position="216"/>
    </location>
</feature>
<feature type="compositionally biased region" description="Low complexity" evidence="1">
    <location>
        <begin position="149"/>
        <end position="168"/>
    </location>
</feature>
<evidence type="ECO:0000313" key="2">
    <source>
        <dbReference type="EMBL" id="CAK0888100.1"/>
    </source>
</evidence>
<sequence>MQTPPPSGNSPAYGVLRCAAAGLDGGAAGGRGAWRARLSAALAGALVLAAAASWALWPRPAVQREALQRGREGPEDGVVQLHSQRALRHPQVSTSQLQGVGDPVEPLQGLATSAWDPATSTAEGPRSSAEGPTATSTEDPAAISTEGPATSTEELAASTTEDLAATTEGLATSSEDAEVEAALRSRSTAPPSSAGAAAGARAGSAGPILPPRGFQCGPGRRGLAGIQMLHVLEDTWKLDRADKSAREHGFPSTGARASGLGSSARTNPMLSSMPWTADGLSTQGGTLSATWAPRSHTSRSGRV</sequence>
<evidence type="ECO:0008006" key="4">
    <source>
        <dbReference type="Google" id="ProtNLM"/>
    </source>
</evidence>
<protein>
    <recommendedName>
        <fullName evidence="4">Phospholipase B-like</fullName>
    </recommendedName>
</protein>
<organism evidence="2 3">
    <name type="scientific">Prorocentrum cordatum</name>
    <dbReference type="NCBI Taxonomy" id="2364126"/>
    <lineage>
        <taxon>Eukaryota</taxon>
        <taxon>Sar</taxon>
        <taxon>Alveolata</taxon>
        <taxon>Dinophyceae</taxon>
        <taxon>Prorocentrales</taxon>
        <taxon>Prorocentraceae</taxon>
        <taxon>Prorocentrum</taxon>
    </lineage>
</organism>
<name>A0ABN9WS33_9DINO</name>
<reference evidence="2" key="1">
    <citation type="submission" date="2023-10" db="EMBL/GenBank/DDBJ databases">
        <authorList>
            <person name="Chen Y."/>
            <person name="Shah S."/>
            <person name="Dougan E. K."/>
            <person name="Thang M."/>
            <person name="Chan C."/>
        </authorList>
    </citation>
    <scope>NUCLEOTIDE SEQUENCE [LARGE SCALE GENOMIC DNA]</scope>
</reference>
<evidence type="ECO:0000313" key="3">
    <source>
        <dbReference type="Proteomes" id="UP001189429"/>
    </source>
</evidence>
<accession>A0ABN9WS33</accession>
<gene>
    <name evidence="2" type="ORF">PCOR1329_LOCUS68949</name>
</gene>
<comment type="caution">
    <text evidence="2">The sequence shown here is derived from an EMBL/GenBank/DDBJ whole genome shotgun (WGS) entry which is preliminary data.</text>
</comment>
<feature type="compositionally biased region" description="Low complexity" evidence="1">
    <location>
        <begin position="182"/>
        <end position="207"/>
    </location>
</feature>
<feature type="compositionally biased region" description="Polar residues" evidence="1">
    <location>
        <begin position="260"/>
        <end position="289"/>
    </location>
</feature>
<evidence type="ECO:0000256" key="1">
    <source>
        <dbReference type="SAM" id="MobiDB-lite"/>
    </source>
</evidence>
<keyword evidence="3" id="KW-1185">Reference proteome</keyword>
<dbReference type="EMBL" id="CAUYUJ010019026">
    <property type="protein sequence ID" value="CAK0888100.1"/>
    <property type="molecule type" value="Genomic_DNA"/>
</dbReference>
<feature type="region of interest" description="Disordered" evidence="1">
    <location>
        <begin position="243"/>
        <end position="303"/>
    </location>
</feature>
<proteinExistence type="predicted"/>
<dbReference type="Proteomes" id="UP001189429">
    <property type="component" value="Unassembled WGS sequence"/>
</dbReference>